<keyword evidence="2" id="KW-1185">Reference proteome</keyword>
<dbReference type="RefSeq" id="WP_087144869.1">
    <property type="nucleotide sequence ID" value="NZ_FUKI01000154.1"/>
</dbReference>
<reference evidence="2" key="1">
    <citation type="submission" date="2017-02" db="EMBL/GenBank/DDBJ databases">
        <authorList>
            <person name="Daims H."/>
        </authorList>
    </citation>
    <scope>NUCLEOTIDE SEQUENCE [LARGE SCALE GENOMIC DNA]</scope>
</reference>
<organism evidence="1 2">
    <name type="scientific">Crenothrix polyspora</name>
    <dbReference type="NCBI Taxonomy" id="360316"/>
    <lineage>
        <taxon>Bacteria</taxon>
        <taxon>Pseudomonadati</taxon>
        <taxon>Pseudomonadota</taxon>
        <taxon>Gammaproteobacteria</taxon>
        <taxon>Methylococcales</taxon>
        <taxon>Crenotrichaceae</taxon>
        <taxon>Crenothrix</taxon>
    </lineage>
</organism>
<accession>A0A1R4HHC7</accession>
<evidence type="ECO:0000313" key="1">
    <source>
        <dbReference type="EMBL" id="SJM95619.1"/>
    </source>
</evidence>
<protein>
    <submittedName>
        <fullName evidence="1">Uncharacterized protein</fullName>
    </submittedName>
</protein>
<gene>
    <name evidence="1" type="ORF">CRENPOLYSF1_750002</name>
</gene>
<name>A0A1R4HHC7_9GAMM</name>
<dbReference type="EMBL" id="FUKI01000154">
    <property type="protein sequence ID" value="SJM95619.1"/>
    <property type="molecule type" value="Genomic_DNA"/>
</dbReference>
<dbReference type="AlphaFoldDB" id="A0A1R4HHC7"/>
<dbReference type="Proteomes" id="UP000195667">
    <property type="component" value="Unassembled WGS sequence"/>
</dbReference>
<sequence length="83" mass="9328">MMKPSINPLPYLVFSAVLMLWQTLGLAVEITQPQTRPLAASAPTALKPAVINTETQLFDRQQWQLSEPEWQRQSQVAVTFGCD</sequence>
<proteinExistence type="predicted"/>
<evidence type="ECO:0000313" key="2">
    <source>
        <dbReference type="Proteomes" id="UP000195667"/>
    </source>
</evidence>